<dbReference type="PRINTS" id="PR00332">
    <property type="entry name" value="HISTRIAD"/>
</dbReference>
<evidence type="ECO:0000313" key="4">
    <source>
        <dbReference type="Proteomes" id="UP000673375"/>
    </source>
</evidence>
<feature type="short sequence motif" description="Histidine triad motif" evidence="1">
    <location>
        <begin position="91"/>
        <end position="95"/>
    </location>
</feature>
<name>A0ABS4CJZ1_9ENTE</name>
<comment type="caution">
    <text evidence="3">The sequence shown here is derived from an EMBL/GenBank/DDBJ whole genome shotgun (WGS) entry which is preliminary data.</text>
</comment>
<accession>A0ABS4CJZ1</accession>
<proteinExistence type="predicted"/>
<dbReference type="Pfam" id="PF01230">
    <property type="entry name" value="HIT"/>
    <property type="match status" value="1"/>
</dbReference>
<protein>
    <submittedName>
        <fullName evidence="3">HIT family protein</fullName>
    </submittedName>
</protein>
<reference evidence="3 4" key="1">
    <citation type="submission" date="2020-12" db="EMBL/GenBank/DDBJ databases">
        <title>Vagococcus allomyrinae sp. nov. and Enterococcus lavae sp. nov., isolated from the larvae of Allomyrina dichotoma.</title>
        <authorList>
            <person name="Lee S.D."/>
        </authorList>
    </citation>
    <scope>NUCLEOTIDE SEQUENCE [LARGE SCALE GENOMIC DNA]</scope>
    <source>
        <strain evidence="3 4">BWM-S5</strain>
    </source>
</reference>
<evidence type="ECO:0000259" key="2">
    <source>
        <dbReference type="PROSITE" id="PS51084"/>
    </source>
</evidence>
<feature type="domain" description="HIT" evidence="2">
    <location>
        <begin position="1"/>
        <end position="106"/>
    </location>
</feature>
<dbReference type="Gene3D" id="3.30.428.10">
    <property type="entry name" value="HIT-like"/>
    <property type="match status" value="1"/>
</dbReference>
<dbReference type="InterPro" id="IPR052908">
    <property type="entry name" value="AP-4-A_phosphorylase"/>
</dbReference>
<evidence type="ECO:0000313" key="3">
    <source>
        <dbReference type="EMBL" id="MBP1046881.1"/>
    </source>
</evidence>
<dbReference type="InterPro" id="IPR011146">
    <property type="entry name" value="HIT-like"/>
</dbReference>
<dbReference type="InterPro" id="IPR001310">
    <property type="entry name" value="Histidine_triad_HIT"/>
</dbReference>
<dbReference type="EMBL" id="JAEDXU010000005">
    <property type="protein sequence ID" value="MBP1046881.1"/>
    <property type="molecule type" value="Genomic_DNA"/>
</dbReference>
<dbReference type="SUPFAM" id="SSF54197">
    <property type="entry name" value="HIT-like"/>
    <property type="match status" value="1"/>
</dbReference>
<gene>
    <name evidence="3" type="ORF">I6N96_11435</name>
</gene>
<dbReference type="RefSeq" id="WP_209557671.1">
    <property type="nucleotide sequence ID" value="NZ_JAEDXU010000005.1"/>
</dbReference>
<dbReference type="PANTHER" id="PTHR42997">
    <property type="entry name" value="HIT FAMILY HYDROLASE"/>
    <property type="match status" value="1"/>
</dbReference>
<sequence>MLACLFCDRDEFIFENELAGAFLDKYPVSEGHLLIIPKQHRVDFFELTMAEKAAIDKLLIEGKAYLEKLYQPDGFNIGCNCGVVSGQSVMHCHIHLIPRYKGDTAQPKGGVRGVIPEKQRY</sequence>
<dbReference type="InterPro" id="IPR036265">
    <property type="entry name" value="HIT-like_sf"/>
</dbReference>
<dbReference type="PROSITE" id="PS51084">
    <property type="entry name" value="HIT_2"/>
    <property type="match status" value="1"/>
</dbReference>
<organism evidence="3 4">
    <name type="scientific">Enterococcus larvae</name>
    <dbReference type="NCBI Taxonomy" id="2794352"/>
    <lineage>
        <taxon>Bacteria</taxon>
        <taxon>Bacillati</taxon>
        <taxon>Bacillota</taxon>
        <taxon>Bacilli</taxon>
        <taxon>Lactobacillales</taxon>
        <taxon>Enterococcaceae</taxon>
        <taxon>Enterococcus</taxon>
    </lineage>
</organism>
<evidence type="ECO:0000256" key="1">
    <source>
        <dbReference type="PROSITE-ProRule" id="PRU00464"/>
    </source>
</evidence>
<dbReference type="Proteomes" id="UP000673375">
    <property type="component" value="Unassembled WGS sequence"/>
</dbReference>
<dbReference type="PANTHER" id="PTHR42997:SF1">
    <property type="entry name" value="AP-4-A PHOSPHORYLASE"/>
    <property type="match status" value="1"/>
</dbReference>
<keyword evidence="4" id="KW-1185">Reference proteome</keyword>